<dbReference type="InterPro" id="IPR036097">
    <property type="entry name" value="HisK_dim/P_sf"/>
</dbReference>
<dbReference type="SUPFAM" id="SSF55785">
    <property type="entry name" value="PYP-like sensor domain (PAS domain)"/>
    <property type="match status" value="3"/>
</dbReference>
<feature type="domain" description="Histidine kinase" evidence="7">
    <location>
        <begin position="451"/>
        <end position="658"/>
    </location>
</feature>
<evidence type="ECO:0000313" key="10">
    <source>
        <dbReference type="EMBL" id="TCL67946.1"/>
    </source>
</evidence>
<evidence type="ECO:0000313" key="11">
    <source>
        <dbReference type="Proteomes" id="UP000295455"/>
    </source>
</evidence>
<dbReference type="InterPro" id="IPR005467">
    <property type="entry name" value="His_kinase_dom"/>
</dbReference>
<dbReference type="AlphaFoldDB" id="A0A4R1RNX3"/>
<dbReference type="InterPro" id="IPR000014">
    <property type="entry name" value="PAS"/>
</dbReference>
<dbReference type="Pfam" id="PF00989">
    <property type="entry name" value="PAS"/>
    <property type="match status" value="1"/>
</dbReference>
<dbReference type="SMART" id="SM00091">
    <property type="entry name" value="PAS"/>
    <property type="match status" value="3"/>
</dbReference>
<dbReference type="Proteomes" id="UP000295455">
    <property type="component" value="Unassembled WGS sequence"/>
</dbReference>
<keyword evidence="3" id="KW-0597">Phosphoprotein</keyword>
<dbReference type="OrthoDB" id="9781208at2"/>
<sequence length="658" mass="75160">MSQEKIDILQRALDREKAARKQAESILEQKAAQLYETNQRLEKSYSELEMLLTKKDSQLQGVFENIVDAYLIMDLFGNILKMNDAALRLFGFENDKVDFNLMKMVSPNDYERVANSFKELLNDGVLTNFEIKITTNDNIEKLIHINASIIYDNGIAVAAQGIIRDITKNKEAEEKLIESENRLATLILNLDSGVVLEDENRKIILTNKKFTELFNIDASPTELIGMDCKEASEQNSVLFKNPDAFLSRMREIEHKKQTVLADELEMIDGKVLERNYMPIVIDQQSKGFLWTFKDITTNISYERTLKAEKQKYYNIISNINLGLLELDLDDKILMVNKSFAAMTGYSEKELIGVKGKELLPINDDRELMAEQAKNRKKGRTDSYELRINNKKGELRHWLISGAPNYDLEGKIIGSIGVNLDITEFKNLEIQKESLLKELEKSNNDLQEYAHIVSHDLKSPLRSINALFSWLKEDNASKLDGVSIQTIDLIEKTLEKMDQLITDILDYSSVGSDDGEKIEIHTNDLLIDLVKVLYIPEHISVEIASTLPIIFGHKTKLQQLFQNLISNSVKFIDKEKGIINIAAEDQGEYYQFSVHDNGMGIEKQFHDKIFKVFHSLKKSKDSSGIGLSIVQKIVELHQGKIWLESEPGIGTTFFFTLKK</sequence>
<dbReference type="InterPro" id="IPR004358">
    <property type="entry name" value="Sig_transdc_His_kin-like_C"/>
</dbReference>
<evidence type="ECO:0000256" key="2">
    <source>
        <dbReference type="ARBA" id="ARBA00012438"/>
    </source>
</evidence>
<evidence type="ECO:0000259" key="8">
    <source>
        <dbReference type="PROSITE" id="PS50112"/>
    </source>
</evidence>
<feature type="coiled-coil region" evidence="6">
    <location>
        <begin position="6"/>
        <end position="58"/>
    </location>
</feature>
<dbReference type="InterPro" id="IPR013656">
    <property type="entry name" value="PAS_4"/>
</dbReference>
<feature type="domain" description="PAS" evidence="8">
    <location>
        <begin position="308"/>
        <end position="352"/>
    </location>
</feature>
<proteinExistence type="predicted"/>
<dbReference type="NCBIfam" id="TIGR00229">
    <property type="entry name" value="sensory_box"/>
    <property type="match status" value="2"/>
</dbReference>
<feature type="domain" description="PAC" evidence="9">
    <location>
        <begin position="127"/>
        <end position="178"/>
    </location>
</feature>
<dbReference type="Pfam" id="PF13188">
    <property type="entry name" value="PAS_8"/>
    <property type="match status" value="1"/>
</dbReference>
<dbReference type="Gene3D" id="3.30.450.20">
    <property type="entry name" value="PAS domain"/>
    <property type="match status" value="3"/>
</dbReference>
<dbReference type="Pfam" id="PF02518">
    <property type="entry name" value="HATPase_c"/>
    <property type="match status" value="1"/>
</dbReference>
<gene>
    <name evidence="10" type="ORF">EV196_102509</name>
</gene>
<dbReference type="InterPro" id="IPR013767">
    <property type="entry name" value="PAS_fold"/>
</dbReference>
<dbReference type="PROSITE" id="PS50112">
    <property type="entry name" value="PAS"/>
    <property type="match status" value="2"/>
</dbReference>
<dbReference type="InterPro" id="IPR052162">
    <property type="entry name" value="Sensor_kinase/Photoreceptor"/>
</dbReference>
<dbReference type="SUPFAM" id="SSF55874">
    <property type="entry name" value="ATPase domain of HSP90 chaperone/DNA topoisomerase II/histidine kinase"/>
    <property type="match status" value="1"/>
</dbReference>
<dbReference type="InterPro" id="IPR003661">
    <property type="entry name" value="HisK_dim/P_dom"/>
</dbReference>
<accession>A0A4R1RNX3</accession>
<evidence type="ECO:0000256" key="6">
    <source>
        <dbReference type="SAM" id="Coils"/>
    </source>
</evidence>
<dbReference type="CDD" id="cd00082">
    <property type="entry name" value="HisKA"/>
    <property type="match status" value="1"/>
</dbReference>
<evidence type="ECO:0000256" key="1">
    <source>
        <dbReference type="ARBA" id="ARBA00000085"/>
    </source>
</evidence>
<dbReference type="GO" id="GO:0000155">
    <property type="term" value="F:phosphorelay sensor kinase activity"/>
    <property type="evidence" value="ECO:0007669"/>
    <property type="project" value="InterPro"/>
</dbReference>
<evidence type="ECO:0000259" key="9">
    <source>
        <dbReference type="PROSITE" id="PS50113"/>
    </source>
</evidence>
<keyword evidence="6" id="KW-0175">Coiled coil</keyword>
<dbReference type="InterPro" id="IPR035965">
    <property type="entry name" value="PAS-like_dom_sf"/>
</dbReference>
<dbReference type="InterPro" id="IPR001610">
    <property type="entry name" value="PAC"/>
</dbReference>
<dbReference type="SMART" id="SM00086">
    <property type="entry name" value="PAC"/>
    <property type="match status" value="2"/>
</dbReference>
<dbReference type="SUPFAM" id="SSF47384">
    <property type="entry name" value="Homodimeric domain of signal transducing histidine kinase"/>
    <property type="match status" value="1"/>
</dbReference>
<feature type="domain" description="PAS" evidence="8">
    <location>
        <begin position="55"/>
        <end position="124"/>
    </location>
</feature>
<dbReference type="PANTHER" id="PTHR43304:SF1">
    <property type="entry name" value="PAC DOMAIN-CONTAINING PROTEIN"/>
    <property type="match status" value="1"/>
</dbReference>
<dbReference type="RefSeq" id="WP_132216148.1">
    <property type="nucleotide sequence ID" value="NZ_OX156936.1"/>
</dbReference>
<dbReference type="SMART" id="SM00388">
    <property type="entry name" value="HisKA"/>
    <property type="match status" value="1"/>
</dbReference>
<organism evidence="10 11">
    <name type="scientific">Mariniflexile fucanivorans</name>
    <dbReference type="NCBI Taxonomy" id="264023"/>
    <lineage>
        <taxon>Bacteria</taxon>
        <taxon>Pseudomonadati</taxon>
        <taxon>Bacteroidota</taxon>
        <taxon>Flavobacteriia</taxon>
        <taxon>Flavobacteriales</taxon>
        <taxon>Flavobacteriaceae</taxon>
        <taxon>Mariniflexile</taxon>
    </lineage>
</organism>
<feature type="domain" description="PAC" evidence="9">
    <location>
        <begin position="381"/>
        <end position="433"/>
    </location>
</feature>
<dbReference type="PROSITE" id="PS50113">
    <property type="entry name" value="PAC"/>
    <property type="match status" value="2"/>
</dbReference>
<dbReference type="Pfam" id="PF00512">
    <property type="entry name" value="HisKA"/>
    <property type="match status" value="1"/>
</dbReference>
<dbReference type="Pfam" id="PF08448">
    <property type="entry name" value="PAS_4"/>
    <property type="match status" value="1"/>
</dbReference>
<evidence type="ECO:0000259" key="7">
    <source>
        <dbReference type="PROSITE" id="PS50109"/>
    </source>
</evidence>
<protein>
    <recommendedName>
        <fullName evidence="2">histidine kinase</fullName>
        <ecNumber evidence="2">2.7.13.3</ecNumber>
    </recommendedName>
</protein>
<reference evidence="10 11" key="1">
    <citation type="submission" date="2019-03" db="EMBL/GenBank/DDBJ databases">
        <title>Genomic Encyclopedia of Type Strains, Phase IV (KMG-IV): sequencing the most valuable type-strain genomes for metagenomic binning, comparative biology and taxonomic classification.</title>
        <authorList>
            <person name="Goeker M."/>
        </authorList>
    </citation>
    <scope>NUCLEOTIDE SEQUENCE [LARGE SCALE GENOMIC DNA]</scope>
    <source>
        <strain evidence="10 11">DSM 18792</strain>
    </source>
</reference>
<feature type="coiled-coil region" evidence="6">
    <location>
        <begin position="424"/>
        <end position="451"/>
    </location>
</feature>
<keyword evidence="4" id="KW-0808">Transferase</keyword>
<evidence type="ECO:0000256" key="3">
    <source>
        <dbReference type="ARBA" id="ARBA00022553"/>
    </source>
</evidence>
<comment type="caution">
    <text evidence="10">The sequence shown here is derived from an EMBL/GenBank/DDBJ whole genome shotgun (WGS) entry which is preliminary data.</text>
</comment>
<dbReference type="PROSITE" id="PS50109">
    <property type="entry name" value="HIS_KIN"/>
    <property type="match status" value="1"/>
</dbReference>
<dbReference type="EMBL" id="SLUP01000002">
    <property type="protein sequence ID" value="TCL67946.1"/>
    <property type="molecule type" value="Genomic_DNA"/>
</dbReference>
<dbReference type="SMART" id="SM00387">
    <property type="entry name" value="HATPase_c"/>
    <property type="match status" value="1"/>
</dbReference>
<keyword evidence="11" id="KW-1185">Reference proteome</keyword>
<keyword evidence="5" id="KW-0418">Kinase</keyword>
<dbReference type="Gene3D" id="3.30.565.10">
    <property type="entry name" value="Histidine kinase-like ATPase, C-terminal domain"/>
    <property type="match status" value="1"/>
</dbReference>
<evidence type="ECO:0000256" key="5">
    <source>
        <dbReference type="ARBA" id="ARBA00022777"/>
    </source>
</evidence>
<evidence type="ECO:0000256" key="4">
    <source>
        <dbReference type="ARBA" id="ARBA00022679"/>
    </source>
</evidence>
<dbReference type="CDD" id="cd00130">
    <property type="entry name" value="PAS"/>
    <property type="match status" value="2"/>
</dbReference>
<comment type="catalytic activity">
    <reaction evidence="1">
        <text>ATP + protein L-histidine = ADP + protein N-phospho-L-histidine.</text>
        <dbReference type="EC" id="2.7.13.3"/>
    </reaction>
</comment>
<dbReference type="PRINTS" id="PR00344">
    <property type="entry name" value="BCTRLSENSOR"/>
</dbReference>
<dbReference type="PANTHER" id="PTHR43304">
    <property type="entry name" value="PHYTOCHROME-LIKE PROTEIN CPH1"/>
    <property type="match status" value="1"/>
</dbReference>
<dbReference type="InterPro" id="IPR000700">
    <property type="entry name" value="PAS-assoc_C"/>
</dbReference>
<dbReference type="Gene3D" id="1.10.287.130">
    <property type="match status" value="1"/>
</dbReference>
<dbReference type="InterPro" id="IPR036890">
    <property type="entry name" value="HATPase_C_sf"/>
</dbReference>
<dbReference type="EC" id="2.7.13.3" evidence="2"/>
<name>A0A4R1RNX3_9FLAO</name>
<dbReference type="InterPro" id="IPR003594">
    <property type="entry name" value="HATPase_dom"/>
</dbReference>